<dbReference type="Proteomes" id="UP001501169">
    <property type="component" value="Unassembled WGS sequence"/>
</dbReference>
<dbReference type="RefSeq" id="WP_226767931.1">
    <property type="nucleotide sequence ID" value="NZ_BAAAEO010000005.1"/>
</dbReference>
<evidence type="ECO:0008006" key="4">
    <source>
        <dbReference type="Google" id="ProtNLM"/>
    </source>
</evidence>
<sequence>MRILIFALFFIQTNLFADDAKIAVPPISIQLQSDCGAKICNLTLCINNNKDEYITITSPFLDEGHLVVNGVYLYPLDDYIEIGSDIYSPRLRREKVTESFKEDYLKRIESSTELSFGFGEKKFFTLEIEKYYILDSNRYYIGNYILKDSYIIGNDGNSFFPLALMLSS</sequence>
<feature type="chain" id="PRO_5045317053" description="VIT domain-containing protein" evidence="1">
    <location>
        <begin position="18"/>
        <end position="168"/>
    </location>
</feature>
<comment type="caution">
    <text evidence="2">The sequence shown here is derived from an EMBL/GenBank/DDBJ whole genome shotgun (WGS) entry which is preliminary data.</text>
</comment>
<reference evidence="2 3" key="1">
    <citation type="journal article" date="2019" name="Int. J. Syst. Evol. Microbiol.">
        <title>The Global Catalogue of Microorganisms (GCM) 10K type strain sequencing project: providing services to taxonomists for standard genome sequencing and annotation.</title>
        <authorList>
            <consortium name="The Broad Institute Genomics Platform"/>
            <consortium name="The Broad Institute Genome Sequencing Center for Infectious Disease"/>
            <person name="Wu L."/>
            <person name="Ma J."/>
        </authorList>
    </citation>
    <scope>NUCLEOTIDE SEQUENCE [LARGE SCALE GENOMIC DNA]</scope>
    <source>
        <strain evidence="2 3">JCM 14331</strain>
    </source>
</reference>
<name>A0ABN1E845_9GAMM</name>
<gene>
    <name evidence="2" type="ORF">GCM10009098_31580</name>
</gene>
<evidence type="ECO:0000313" key="3">
    <source>
        <dbReference type="Proteomes" id="UP001501169"/>
    </source>
</evidence>
<keyword evidence="1" id="KW-0732">Signal</keyword>
<keyword evidence="3" id="KW-1185">Reference proteome</keyword>
<organism evidence="2 3">
    <name type="scientific">Rheinheimera aquimaris</name>
    <dbReference type="NCBI Taxonomy" id="412437"/>
    <lineage>
        <taxon>Bacteria</taxon>
        <taxon>Pseudomonadati</taxon>
        <taxon>Pseudomonadota</taxon>
        <taxon>Gammaproteobacteria</taxon>
        <taxon>Chromatiales</taxon>
        <taxon>Chromatiaceae</taxon>
        <taxon>Rheinheimera</taxon>
    </lineage>
</organism>
<dbReference type="EMBL" id="BAAAEO010000005">
    <property type="protein sequence ID" value="GAA0561168.1"/>
    <property type="molecule type" value="Genomic_DNA"/>
</dbReference>
<evidence type="ECO:0000313" key="2">
    <source>
        <dbReference type="EMBL" id="GAA0561168.1"/>
    </source>
</evidence>
<proteinExistence type="predicted"/>
<evidence type="ECO:0000256" key="1">
    <source>
        <dbReference type="SAM" id="SignalP"/>
    </source>
</evidence>
<accession>A0ABN1E845</accession>
<protein>
    <recommendedName>
        <fullName evidence="4">VIT domain-containing protein</fullName>
    </recommendedName>
</protein>
<feature type="signal peptide" evidence="1">
    <location>
        <begin position="1"/>
        <end position="17"/>
    </location>
</feature>